<name>A0A081NLI5_9GAMM</name>
<proteinExistence type="predicted"/>
<accession>A0A081NLI5</accession>
<dbReference type="STRING" id="1137799.GZ78_04840"/>
<evidence type="ECO:0000313" key="1">
    <source>
        <dbReference type="EMBL" id="KEQ19308.1"/>
    </source>
</evidence>
<dbReference type="Proteomes" id="UP000028073">
    <property type="component" value="Unassembled WGS sequence"/>
</dbReference>
<evidence type="ECO:0008006" key="3">
    <source>
        <dbReference type="Google" id="ProtNLM"/>
    </source>
</evidence>
<gene>
    <name evidence="1" type="ORF">GZ78_04840</name>
</gene>
<dbReference type="eggNOG" id="ENOG5033I9M">
    <property type="taxonomic scope" value="Bacteria"/>
</dbReference>
<keyword evidence="2" id="KW-1185">Reference proteome</keyword>
<comment type="caution">
    <text evidence="1">The sequence shown here is derived from an EMBL/GenBank/DDBJ whole genome shotgun (WGS) entry which is preliminary data.</text>
</comment>
<organism evidence="1 2">
    <name type="scientific">Endozoicomonas numazuensis</name>
    <dbReference type="NCBI Taxonomy" id="1137799"/>
    <lineage>
        <taxon>Bacteria</taxon>
        <taxon>Pseudomonadati</taxon>
        <taxon>Pseudomonadota</taxon>
        <taxon>Gammaproteobacteria</taxon>
        <taxon>Oceanospirillales</taxon>
        <taxon>Endozoicomonadaceae</taxon>
        <taxon>Endozoicomonas</taxon>
    </lineage>
</organism>
<dbReference type="RefSeq" id="WP_034833063.1">
    <property type="nucleotide sequence ID" value="NZ_JOKH01000001.1"/>
</dbReference>
<dbReference type="OrthoDB" id="7063707at2"/>
<dbReference type="SUPFAM" id="SSF54611">
    <property type="entry name" value="SecB-like"/>
    <property type="match status" value="1"/>
</dbReference>
<dbReference type="Gene3D" id="3.10.420.10">
    <property type="entry name" value="SecB-like"/>
    <property type="match status" value="1"/>
</dbReference>
<evidence type="ECO:0000313" key="2">
    <source>
        <dbReference type="Proteomes" id="UP000028073"/>
    </source>
</evidence>
<reference evidence="1 2" key="1">
    <citation type="submission" date="2014-06" db="EMBL/GenBank/DDBJ databases">
        <title>Whole Genome Sequences of Three Symbiotic Endozoicomonas Bacteria.</title>
        <authorList>
            <person name="Neave M.J."/>
            <person name="Apprill A."/>
            <person name="Voolstra C.R."/>
        </authorList>
    </citation>
    <scope>NUCLEOTIDE SEQUENCE [LARGE SCALE GENOMIC DNA]</scope>
    <source>
        <strain evidence="1 2">DSM 25634</strain>
    </source>
</reference>
<protein>
    <recommendedName>
        <fullName evidence="3">Preprotein translocase subunit SecB</fullName>
    </recommendedName>
</protein>
<dbReference type="AlphaFoldDB" id="A0A081NLI5"/>
<dbReference type="InterPro" id="IPR035958">
    <property type="entry name" value="SecB-like_sf"/>
</dbReference>
<sequence>MSTDVSLSPLQTRQLLFSKVLVEPCDFPADEKIWAPGFDFKDVKIETTLEVGCKEGEEEDPRNYLVTVRILIANEQGKKAPYTVDIEAQAWIELQPVFDIDKREAIMCVNGPTVVAGAIREVVTQLTARSFYGALVLPTLRFQSGDHEG</sequence>
<dbReference type="EMBL" id="JOKH01000001">
    <property type="protein sequence ID" value="KEQ19308.1"/>
    <property type="molecule type" value="Genomic_DNA"/>
</dbReference>